<evidence type="ECO:0000256" key="1">
    <source>
        <dbReference type="ARBA" id="ARBA00001947"/>
    </source>
</evidence>
<keyword evidence="4" id="KW-0862">Zinc</keyword>
<dbReference type="PANTHER" id="PTHR30096">
    <property type="entry name" value="4,5-DOPA DIOXYGENASE EXTRADIOL-LIKE PROTEIN"/>
    <property type="match status" value="1"/>
</dbReference>
<dbReference type="PANTHER" id="PTHR30096:SF0">
    <property type="entry name" value="4,5-DOPA DIOXYGENASE EXTRADIOL-LIKE PROTEIN"/>
    <property type="match status" value="1"/>
</dbReference>
<dbReference type="STRING" id="488535.SAMN04487963_0717"/>
<gene>
    <name evidence="7" type="ORF">SAMN04487963_0717</name>
</gene>
<protein>
    <submittedName>
        <fullName evidence="7">Aromatic ring-opening dioxygenase, catalytic subunit, LigB family</fullName>
    </submittedName>
</protein>
<evidence type="ECO:0000256" key="2">
    <source>
        <dbReference type="ARBA" id="ARBA00007581"/>
    </source>
</evidence>
<comment type="cofactor">
    <cofactor evidence="1">
        <name>Zn(2+)</name>
        <dbReference type="ChEBI" id="CHEBI:29105"/>
    </cofactor>
</comment>
<accession>A0A1I4LXK6</accession>
<dbReference type="SUPFAM" id="SSF53213">
    <property type="entry name" value="LigB-like"/>
    <property type="match status" value="1"/>
</dbReference>
<dbReference type="AlphaFoldDB" id="A0A1I4LXK6"/>
<reference evidence="8" key="1">
    <citation type="submission" date="2016-10" db="EMBL/GenBank/DDBJ databases">
        <authorList>
            <person name="Varghese N."/>
            <person name="Submissions S."/>
        </authorList>
    </citation>
    <scope>NUCLEOTIDE SEQUENCE [LARGE SCALE GENOMIC DNA]</scope>
    <source>
        <strain evidence="8">CGMCC 1.7061</strain>
    </source>
</reference>
<dbReference type="GO" id="GO:0008198">
    <property type="term" value="F:ferrous iron binding"/>
    <property type="evidence" value="ECO:0007669"/>
    <property type="project" value="InterPro"/>
</dbReference>
<sequence>MANSHQAPILFLPHGGGPLPLLGDPGHRELTEFLRAIPEQLGTPEAIVVFSAHWETDTVSVTSAPNPALIYDYYGFPDESYTLSYPAPGAPELAQALIQQLREAGIDAAEEPQRGFDHGVFVPLKLMYPAANIPCIQLSLSNSLDPAQHLAIGQALAPLRSRNILFIGSGLSFHNMQLFRSGDNRYEGDINHFHDWLLDTCTNPELDAEARSQRLQHWDQAPGARLCHPREEHLLPLHLCAGVASSQAAEVVFDGPVLGHRAVGLLWR</sequence>
<dbReference type="PIRSF" id="PIRSF006157">
    <property type="entry name" value="Doxgns_DODA"/>
    <property type="match status" value="1"/>
</dbReference>
<keyword evidence="7" id="KW-0223">Dioxygenase</keyword>
<evidence type="ECO:0000313" key="7">
    <source>
        <dbReference type="EMBL" id="SFL95526.1"/>
    </source>
</evidence>
<evidence type="ECO:0000313" key="8">
    <source>
        <dbReference type="Proteomes" id="UP000198519"/>
    </source>
</evidence>
<dbReference type="EMBL" id="FOUE01000001">
    <property type="protein sequence ID" value="SFL95526.1"/>
    <property type="molecule type" value="Genomic_DNA"/>
</dbReference>
<dbReference type="GO" id="GO:0016702">
    <property type="term" value="F:oxidoreductase activity, acting on single donors with incorporation of molecular oxygen, incorporation of two atoms of oxygen"/>
    <property type="evidence" value="ECO:0007669"/>
    <property type="project" value="UniProtKB-ARBA"/>
</dbReference>
<dbReference type="OrthoDB" id="9790889at2"/>
<evidence type="ECO:0000259" key="6">
    <source>
        <dbReference type="Pfam" id="PF02900"/>
    </source>
</evidence>
<dbReference type="InterPro" id="IPR004183">
    <property type="entry name" value="Xdiol_dOase_suB"/>
</dbReference>
<dbReference type="Pfam" id="PF02900">
    <property type="entry name" value="LigB"/>
    <property type="match status" value="1"/>
</dbReference>
<dbReference type="InterPro" id="IPR014436">
    <property type="entry name" value="Extradiol_dOase_DODA"/>
</dbReference>
<evidence type="ECO:0000256" key="3">
    <source>
        <dbReference type="ARBA" id="ARBA00022723"/>
    </source>
</evidence>
<dbReference type="Proteomes" id="UP000198519">
    <property type="component" value="Unassembled WGS sequence"/>
</dbReference>
<keyword evidence="3" id="KW-0479">Metal-binding</keyword>
<comment type="similarity">
    <text evidence="2">Belongs to the DODA-type extradiol aromatic ring-opening dioxygenase family.</text>
</comment>
<keyword evidence="5" id="KW-0560">Oxidoreductase</keyword>
<dbReference type="CDD" id="cd07363">
    <property type="entry name" value="45_DOPA_Dioxygenase"/>
    <property type="match status" value="1"/>
</dbReference>
<organism evidence="7 8">
    <name type="scientific">Marinobacter zhejiangensis</name>
    <dbReference type="NCBI Taxonomy" id="488535"/>
    <lineage>
        <taxon>Bacteria</taxon>
        <taxon>Pseudomonadati</taxon>
        <taxon>Pseudomonadota</taxon>
        <taxon>Gammaproteobacteria</taxon>
        <taxon>Pseudomonadales</taxon>
        <taxon>Marinobacteraceae</taxon>
        <taxon>Marinobacter</taxon>
    </lineage>
</organism>
<keyword evidence="8" id="KW-1185">Reference proteome</keyword>
<proteinExistence type="inferred from homology"/>
<dbReference type="RefSeq" id="WP_092020499.1">
    <property type="nucleotide sequence ID" value="NZ_FOUE01000001.1"/>
</dbReference>
<evidence type="ECO:0000256" key="4">
    <source>
        <dbReference type="ARBA" id="ARBA00022833"/>
    </source>
</evidence>
<dbReference type="GO" id="GO:0008270">
    <property type="term" value="F:zinc ion binding"/>
    <property type="evidence" value="ECO:0007669"/>
    <property type="project" value="InterPro"/>
</dbReference>
<dbReference type="Gene3D" id="3.40.830.10">
    <property type="entry name" value="LigB-like"/>
    <property type="match status" value="1"/>
</dbReference>
<name>A0A1I4LXK6_9GAMM</name>
<evidence type="ECO:0000256" key="5">
    <source>
        <dbReference type="ARBA" id="ARBA00023002"/>
    </source>
</evidence>
<feature type="domain" description="Extradiol ring-cleavage dioxygenase class III enzyme subunit B" evidence="6">
    <location>
        <begin position="4"/>
        <end position="252"/>
    </location>
</feature>